<evidence type="ECO:0000256" key="1">
    <source>
        <dbReference type="SAM" id="Phobius"/>
    </source>
</evidence>
<name>A0A5A9Z5C5_9RHOB</name>
<dbReference type="EMBL" id="VINQ01000015">
    <property type="protein sequence ID" value="KAA0912219.1"/>
    <property type="molecule type" value="Genomic_DNA"/>
</dbReference>
<sequence>MAGTIGGLAMNLVRPEARAAIWRWREVLVGALVTGLGANWAFGGIGIIQWIGWPVLLLGFALLITGLQRARIRPRSGGVGVVELDEAQLTYFLPEGGIVVPLSLIARIEIEALGDEERGEILWIFTDREGQKVRIPASAAGAERLLDALAQFPGAHYQKVIAASAARKPENFVIWQERVARLH</sequence>
<proteinExistence type="predicted"/>
<evidence type="ECO:0000313" key="3">
    <source>
        <dbReference type="Proteomes" id="UP000325291"/>
    </source>
</evidence>
<dbReference type="AlphaFoldDB" id="A0A5A9Z5C5"/>
<evidence type="ECO:0000313" key="2">
    <source>
        <dbReference type="EMBL" id="KAA0912219.1"/>
    </source>
</evidence>
<keyword evidence="1" id="KW-1133">Transmembrane helix</keyword>
<reference evidence="2 3" key="1">
    <citation type="submission" date="2019-07" db="EMBL/GenBank/DDBJ databases">
        <title>Aquicoccus porphyridii gen. nov., sp. nov., isolated from a small marine red alga, Porphyridium marinum.</title>
        <authorList>
            <person name="Liu L."/>
        </authorList>
    </citation>
    <scope>NUCLEOTIDE SEQUENCE [LARGE SCALE GENOMIC DNA]</scope>
    <source>
        <strain evidence="2 3">L1 8-17</strain>
    </source>
</reference>
<feature type="transmembrane region" description="Helical" evidence="1">
    <location>
        <begin position="47"/>
        <end position="67"/>
    </location>
</feature>
<protein>
    <submittedName>
        <fullName evidence="2">Uncharacterized protein</fullName>
    </submittedName>
</protein>
<dbReference type="Proteomes" id="UP000325291">
    <property type="component" value="Unassembled WGS sequence"/>
</dbReference>
<keyword evidence="1" id="KW-0472">Membrane</keyword>
<accession>A0A5A9Z5C5</accession>
<keyword evidence="3" id="KW-1185">Reference proteome</keyword>
<gene>
    <name evidence="2" type="ORF">FLO80_16540</name>
</gene>
<feature type="transmembrane region" description="Helical" evidence="1">
    <location>
        <begin position="21"/>
        <end position="41"/>
    </location>
</feature>
<keyword evidence="1" id="KW-0812">Transmembrane</keyword>
<organism evidence="2 3">
    <name type="scientific">Aquicoccus porphyridii</name>
    <dbReference type="NCBI Taxonomy" id="1852029"/>
    <lineage>
        <taxon>Bacteria</taxon>
        <taxon>Pseudomonadati</taxon>
        <taxon>Pseudomonadota</taxon>
        <taxon>Alphaproteobacteria</taxon>
        <taxon>Rhodobacterales</taxon>
        <taxon>Paracoccaceae</taxon>
        <taxon>Aquicoccus</taxon>
    </lineage>
</organism>
<comment type="caution">
    <text evidence="2">The sequence shown here is derived from an EMBL/GenBank/DDBJ whole genome shotgun (WGS) entry which is preliminary data.</text>
</comment>